<gene>
    <name evidence="1" type="ORF">G2W53_039583</name>
</gene>
<organism evidence="1 2">
    <name type="scientific">Senna tora</name>
    <dbReference type="NCBI Taxonomy" id="362788"/>
    <lineage>
        <taxon>Eukaryota</taxon>
        <taxon>Viridiplantae</taxon>
        <taxon>Streptophyta</taxon>
        <taxon>Embryophyta</taxon>
        <taxon>Tracheophyta</taxon>
        <taxon>Spermatophyta</taxon>
        <taxon>Magnoliopsida</taxon>
        <taxon>eudicotyledons</taxon>
        <taxon>Gunneridae</taxon>
        <taxon>Pentapetalae</taxon>
        <taxon>rosids</taxon>
        <taxon>fabids</taxon>
        <taxon>Fabales</taxon>
        <taxon>Fabaceae</taxon>
        <taxon>Caesalpinioideae</taxon>
        <taxon>Cassia clade</taxon>
        <taxon>Senna</taxon>
    </lineage>
</organism>
<proteinExistence type="predicted"/>
<reference evidence="1" key="1">
    <citation type="submission" date="2020-09" db="EMBL/GenBank/DDBJ databases">
        <title>Genome-Enabled Discovery of Anthraquinone Biosynthesis in Senna tora.</title>
        <authorList>
            <person name="Kang S.-H."/>
            <person name="Pandey R.P."/>
            <person name="Lee C.-M."/>
            <person name="Sim J.-S."/>
            <person name="Jeong J.-T."/>
            <person name="Choi B.-S."/>
            <person name="Jung M."/>
            <person name="Ginzburg D."/>
            <person name="Zhao K."/>
            <person name="Won S.Y."/>
            <person name="Oh T.-J."/>
            <person name="Yu Y."/>
            <person name="Kim N.-H."/>
            <person name="Lee O.R."/>
            <person name="Lee T.-H."/>
            <person name="Bashyal P."/>
            <person name="Kim T.-S."/>
            <person name="Lee W.-H."/>
            <person name="Kawkins C."/>
            <person name="Kim C.-K."/>
            <person name="Kim J.S."/>
            <person name="Ahn B.O."/>
            <person name="Rhee S.Y."/>
            <person name="Sohng J.K."/>
        </authorList>
    </citation>
    <scope>NUCLEOTIDE SEQUENCE</scope>
    <source>
        <tissue evidence="1">Leaf</tissue>
    </source>
</reference>
<name>A0A834STK5_9FABA</name>
<evidence type="ECO:0000313" key="1">
    <source>
        <dbReference type="EMBL" id="KAF7807422.1"/>
    </source>
</evidence>
<comment type="caution">
    <text evidence="1">The sequence shown here is derived from an EMBL/GenBank/DDBJ whole genome shotgun (WGS) entry which is preliminary data.</text>
</comment>
<keyword evidence="2" id="KW-1185">Reference proteome</keyword>
<evidence type="ECO:0000313" key="2">
    <source>
        <dbReference type="Proteomes" id="UP000634136"/>
    </source>
</evidence>
<accession>A0A834STK5</accession>
<sequence>MAHAFSGKHATAIYGREVATCVPWGRDLFRRGSQPILPKCFG</sequence>
<protein>
    <submittedName>
        <fullName evidence="1">Uncharacterized protein</fullName>
    </submittedName>
</protein>
<dbReference type="AlphaFoldDB" id="A0A834STK5"/>
<dbReference type="Proteomes" id="UP000634136">
    <property type="component" value="Unassembled WGS sequence"/>
</dbReference>
<dbReference type="EMBL" id="JAAIUW010000012">
    <property type="protein sequence ID" value="KAF7807422.1"/>
    <property type="molecule type" value="Genomic_DNA"/>
</dbReference>